<comment type="caution">
    <text evidence="8">The sequence shown here is derived from an EMBL/GenBank/DDBJ whole genome shotgun (WGS) entry which is preliminary data.</text>
</comment>
<dbReference type="EMBL" id="SACY01000003">
    <property type="protein sequence ID" value="RVU25069.1"/>
    <property type="molecule type" value="Genomic_DNA"/>
</dbReference>
<feature type="transmembrane region" description="Helical" evidence="6">
    <location>
        <begin position="95"/>
        <end position="112"/>
    </location>
</feature>
<keyword evidence="3 6" id="KW-1133">Transmembrane helix</keyword>
<evidence type="ECO:0000259" key="7">
    <source>
        <dbReference type="Pfam" id="PF00361"/>
    </source>
</evidence>
<evidence type="ECO:0000313" key="9">
    <source>
        <dbReference type="Proteomes" id="UP000282832"/>
    </source>
</evidence>
<feature type="transmembrane region" description="Helical" evidence="6">
    <location>
        <begin position="378"/>
        <end position="401"/>
    </location>
</feature>
<protein>
    <recommendedName>
        <fullName evidence="7">NADH:quinone oxidoreductase/Mrp antiporter transmembrane domain-containing protein</fullName>
    </recommendedName>
</protein>
<dbReference type="Pfam" id="PF00361">
    <property type="entry name" value="Proton_antipo_M"/>
    <property type="match status" value="1"/>
</dbReference>
<keyword evidence="2 5" id="KW-0812">Transmembrane</keyword>
<accession>A0A437PS70</accession>
<feature type="transmembrane region" description="Helical" evidence="6">
    <location>
        <begin position="20"/>
        <end position="42"/>
    </location>
</feature>
<evidence type="ECO:0000256" key="4">
    <source>
        <dbReference type="ARBA" id="ARBA00023136"/>
    </source>
</evidence>
<feature type="transmembrane region" description="Helical" evidence="6">
    <location>
        <begin position="336"/>
        <end position="354"/>
    </location>
</feature>
<name>A0A437PS70_9BACT</name>
<evidence type="ECO:0000256" key="3">
    <source>
        <dbReference type="ARBA" id="ARBA00022989"/>
    </source>
</evidence>
<evidence type="ECO:0000256" key="5">
    <source>
        <dbReference type="RuleBase" id="RU000320"/>
    </source>
</evidence>
<feature type="transmembrane region" description="Helical" evidence="6">
    <location>
        <begin position="217"/>
        <end position="239"/>
    </location>
</feature>
<feature type="transmembrane region" description="Helical" evidence="6">
    <location>
        <begin position="309"/>
        <end position="330"/>
    </location>
</feature>
<evidence type="ECO:0000256" key="1">
    <source>
        <dbReference type="ARBA" id="ARBA00004127"/>
    </source>
</evidence>
<dbReference type="GO" id="GO:0012505">
    <property type="term" value="C:endomembrane system"/>
    <property type="evidence" value="ECO:0007669"/>
    <property type="project" value="UniProtKB-SubCell"/>
</dbReference>
<dbReference type="Proteomes" id="UP000282832">
    <property type="component" value="Unassembled WGS sequence"/>
</dbReference>
<comment type="subcellular location">
    <subcellularLocation>
        <location evidence="1">Endomembrane system</location>
        <topology evidence="1">Multi-pass membrane protein</topology>
    </subcellularLocation>
    <subcellularLocation>
        <location evidence="5">Membrane</location>
        <topology evidence="5">Multi-pass membrane protein</topology>
    </subcellularLocation>
</comment>
<feature type="transmembrane region" description="Helical" evidence="6">
    <location>
        <begin position="284"/>
        <end position="302"/>
    </location>
</feature>
<feature type="transmembrane region" description="Helical" evidence="6">
    <location>
        <begin position="124"/>
        <end position="140"/>
    </location>
</feature>
<dbReference type="InterPro" id="IPR001750">
    <property type="entry name" value="ND/Mrp_TM"/>
</dbReference>
<gene>
    <name evidence="8" type="ORF">EOJ36_08675</name>
</gene>
<feature type="transmembrane region" description="Helical" evidence="6">
    <location>
        <begin position="461"/>
        <end position="481"/>
    </location>
</feature>
<feature type="domain" description="NADH:quinone oxidoreductase/Mrp antiporter transmembrane" evidence="7">
    <location>
        <begin position="139"/>
        <end position="417"/>
    </location>
</feature>
<dbReference type="RefSeq" id="WP_127804385.1">
    <property type="nucleotide sequence ID" value="NZ_SACY01000003.1"/>
</dbReference>
<feature type="transmembrane region" description="Helical" evidence="6">
    <location>
        <begin position="260"/>
        <end position="278"/>
    </location>
</feature>
<dbReference type="OrthoDB" id="9811718at2"/>
<proteinExistence type="predicted"/>
<feature type="transmembrane region" description="Helical" evidence="6">
    <location>
        <begin position="54"/>
        <end position="75"/>
    </location>
</feature>
<sequence length="487" mass="53920">MQETAGLPLNDILIQITQGFSYILPEIICLIWIIVGIFAELFLHSKTQKFSSSWRYFIAQIGLGLALLLAFQRMYLGLQGFVSFQLFAVNPTSNILNVVVLVMGLLLLILNQTQQKSFSNEEKIGFLSVLSGALLTSVSYHWLSIYLSLELMSLGTYLLVGIRKDENGVRASLPYVLFGMATSAIFLYGVSLVYGMSGTFALEGDAMVRALSSQNPWLVGTALALVGSGILFKMTWAPFHPWNPDALETLPGSWMSWMSIAPKIAVAGLGLRIIHLFPPQTLNVVAILAIVTLLVGNFGALTQTNTKRLLAYSSIAHSGFMAMIWLFNYTEGSQALIMYSILYSLSTLLVFYLCDNGSNTIVKNDLDQFAGLGKTKPWYGISLLLGFLALTGLPPLGTFWAKLNYFGLLWSTYQFTQLKSILALLIVSLFTTAVSLVFYLKIPFQLYFKEASSSTNPIISIHKNAWIVGLIGLVLFFAFFFPDFFRA</sequence>
<dbReference type="GO" id="GO:0016020">
    <property type="term" value="C:membrane"/>
    <property type="evidence" value="ECO:0007669"/>
    <property type="project" value="UniProtKB-SubCell"/>
</dbReference>
<keyword evidence="4 6" id="KW-0472">Membrane</keyword>
<reference evidence="8 9" key="1">
    <citation type="submission" date="2019-01" db="EMBL/GenBank/DDBJ databases">
        <authorList>
            <person name="Chen W.-M."/>
        </authorList>
    </citation>
    <scope>NUCLEOTIDE SEQUENCE [LARGE SCALE GENOMIC DNA]</scope>
    <source>
        <strain evidence="8 9">FSY-15</strain>
    </source>
</reference>
<dbReference type="AlphaFoldDB" id="A0A437PS70"/>
<evidence type="ECO:0000313" key="8">
    <source>
        <dbReference type="EMBL" id="RVU25069.1"/>
    </source>
</evidence>
<feature type="transmembrane region" description="Helical" evidence="6">
    <location>
        <begin position="421"/>
        <end position="440"/>
    </location>
</feature>
<feature type="transmembrane region" description="Helical" evidence="6">
    <location>
        <begin position="175"/>
        <end position="197"/>
    </location>
</feature>
<evidence type="ECO:0000256" key="6">
    <source>
        <dbReference type="SAM" id="Phobius"/>
    </source>
</evidence>
<evidence type="ECO:0000256" key="2">
    <source>
        <dbReference type="ARBA" id="ARBA00022692"/>
    </source>
</evidence>
<keyword evidence="9" id="KW-1185">Reference proteome</keyword>
<organism evidence="8 9">
    <name type="scientific">Sandaracinomonas limnophila</name>
    <dbReference type="NCBI Taxonomy" id="1862386"/>
    <lineage>
        <taxon>Bacteria</taxon>
        <taxon>Pseudomonadati</taxon>
        <taxon>Bacteroidota</taxon>
        <taxon>Cytophagia</taxon>
        <taxon>Cytophagales</taxon>
        <taxon>Flectobacillaceae</taxon>
        <taxon>Sandaracinomonas</taxon>
    </lineage>
</organism>
<dbReference type="PANTHER" id="PTHR22773">
    <property type="entry name" value="NADH DEHYDROGENASE"/>
    <property type="match status" value="1"/>
</dbReference>